<dbReference type="InterPro" id="IPR050595">
    <property type="entry name" value="Bact_response_regulator"/>
</dbReference>
<dbReference type="Proteomes" id="UP001243009">
    <property type="component" value="Unassembled WGS sequence"/>
</dbReference>
<evidence type="ECO:0000259" key="3">
    <source>
        <dbReference type="PROSITE" id="PS50110"/>
    </source>
</evidence>
<evidence type="ECO:0000256" key="2">
    <source>
        <dbReference type="PROSITE-ProRule" id="PRU00169"/>
    </source>
</evidence>
<dbReference type="CDD" id="cd00156">
    <property type="entry name" value="REC"/>
    <property type="match status" value="1"/>
</dbReference>
<name>A0ABT9E7P9_9PROT</name>
<dbReference type="Gene3D" id="3.40.50.2300">
    <property type="match status" value="1"/>
</dbReference>
<protein>
    <submittedName>
        <fullName evidence="4">Response regulator</fullName>
    </submittedName>
</protein>
<evidence type="ECO:0000256" key="1">
    <source>
        <dbReference type="ARBA" id="ARBA00022553"/>
    </source>
</evidence>
<keyword evidence="5" id="KW-1185">Reference proteome</keyword>
<feature type="modified residue" description="4-aspartylphosphate" evidence="2">
    <location>
        <position position="59"/>
    </location>
</feature>
<comment type="caution">
    <text evidence="4">The sequence shown here is derived from an EMBL/GenBank/DDBJ whole genome shotgun (WGS) entry which is preliminary data.</text>
</comment>
<dbReference type="EMBL" id="JAUTWS010000042">
    <property type="protein sequence ID" value="MDO9712204.1"/>
    <property type="molecule type" value="Genomic_DNA"/>
</dbReference>
<proteinExistence type="predicted"/>
<dbReference type="InterPro" id="IPR011006">
    <property type="entry name" value="CheY-like_superfamily"/>
</dbReference>
<sequence>MELPTNGRRILLIDDEDLVREMLARELEDRGHEVIQASDGATALALLDAGEAVDALVSDLYMPRMNGQALIAEAQRRRPSLAAILLTGHAGGVAEVVSRGNGGGGYTLLRNPVSSDELARRLAELLEAARDG</sequence>
<dbReference type="PROSITE" id="PS50110">
    <property type="entry name" value="RESPONSE_REGULATORY"/>
    <property type="match status" value="1"/>
</dbReference>
<dbReference type="SMART" id="SM00448">
    <property type="entry name" value="REC"/>
    <property type="match status" value="1"/>
</dbReference>
<gene>
    <name evidence="4" type="ORF">Q7A36_27925</name>
</gene>
<dbReference type="PANTHER" id="PTHR44591:SF19">
    <property type="entry name" value="TWO-COMPONENT RESPONSE REGULATOR-RELATED"/>
    <property type="match status" value="1"/>
</dbReference>
<feature type="domain" description="Response regulatory" evidence="3">
    <location>
        <begin position="9"/>
        <end position="126"/>
    </location>
</feature>
<evidence type="ECO:0000313" key="5">
    <source>
        <dbReference type="Proteomes" id="UP001243009"/>
    </source>
</evidence>
<dbReference type="PANTHER" id="PTHR44591">
    <property type="entry name" value="STRESS RESPONSE REGULATOR PROTEIN 1"/>
    <property type="match status" value="1"/>
</dbReference>
<keyword evidence="1 2" id="KW-0597">Phosphoprotein</keyword>
<reference evidence="4 5" key="1">
    <citation type="submission" date="2023-08" db="EMBL/GenBank/DDBJ databases">
        <title>The draft genome sequence of Paracraurococcus sp. LOR1-02.</title>
        <authorList>
            <person name="Kingkaew E."/>
            <person name="Tanasupawat S."/>
        </authorList>
    </citation>
    <scope>NUCLEOTIDE SEQUENCE [LARGE SCALE GENOMIC DNA]</scope>
    <source>
        <strain evidence="4 5">LOR1-02</strain>
    </source>
</reference>
<dbReference type="Pfam" id="PF00072">
    <property type="entry name" value="Response_reg"/>
    <property type="match status" value="1"/>
</dbReference>
<dbReference type="SUPFAM" id="SSF52172">
    <property type="entry name" value="CheY-like"/>
    <property type="match status" value="1"/>
</dbReference>
<accession>A0ABT9E7P9</accession>
<dbReference type="InterPro" id="IPR001789">
    <property type="entry name" value="Sig_transdc_resp-reg_receiver"/>
</dbReference>
<evidence type="ECO:0000313" key="4">
    <source>
        <dbReference type="EMBL" id="MDO9712204.1"/>
    </source>
</evidence>
<organism evidence="4 5">
    <name type="scientific">Paracraurococcus lichenis</name>
    <dbReference type="NCBI Taxonomy" id="3064888"/>
    <lineage>
        <taxon>Bacteria</taxon>
        <taxon>Pseudomonadati</taxon>
        <taxon>Pseudomonadota</taxon>
        <taxon>Alphaproteobacteria</taxon>
        <taxon>Acetobacterales</taxon>
        <taxon>Roseomonadaceae</taxon>
        <taxon>Paracraurococcus</taxon>
    </lineage>
</organism>
<dbReference type="RefSeq" id="WP_305107060.1">
    <property type="nucleotide sequence ID" value="NZ_JAUTWS010000042.1"/>
</dbReference>